<keyword evidence="2" id="KW-1185">Reference proteome</keyword>
<evidence type="ECO:0000313" key="2">
    <source>
        <dbReference type="Proteomes" id="UP000034723"/>
    </source>
</evidence>
<dbReference type="HOGENOM" id="CLU_079350_0_0_2"/>
<dbReference type="Proteomes" id="UP000034723">
    <property type="component" value="Chromosome"/>
</dbReference>
<sequence>MGVYALHLQNSKSETMKAVILQPMYLPWIGYFGLIDLADIFVFYDDVQFVERSWQRRNRIKMPNGKWIWLSVPVIKKFGQKINEVKVNNGVEWSKRHWHSIVHAYRKAPYFKEYETLFRHVYSVSWDYLVDLDIFLIKEISKILGIDTRFVLSSELNVSGGKTDRLINILTEIGADEYISGPAAREYIEPIKFKKSGIKLYWFEFNHPVYPQLYGEFIPYLSVIDLLFNVGPKAIDYIREGAEDSLVLDERTI</sequence>
<gene>
    <name evidence="1" type="ORF">GAH_01465</name>
</gene>
<proteinExistence type="predicted"/>
<dbReference type="AlphaFoldDB" id="A0A0F7IH05"/>
<organism evidence="1 2">
    <name type="scientific">Geoglobus ahangari</name>
    <dbReference type="NCBI Taxonomy" id="113653"/>
    <lineage>
        <taxon>Archaea</taxon>
        <taxon>Methanobacteriati</taxon>
        <taxon>Methanobacteriota</taxon>
        <taxon>Archaeoglobi</taxon>
        <taxon>Archaeoglobales</taxon>
        <taxon>Archaeoglobaceae</taxon>
        <taxon>Geoglobus</taxon>
    </lineage>
</organism>
<dbReference type="KEGG" id="gah:GAH_01465"/>
<name>A0A0F7IH05_9EURY</name>
<dbReference type="InParanoid" id="A0A0F7IH05"/>
<dbReference type="EMBL" id="CP011267">
    <property type="protein sequence ID" value="AKG91244.1"/>
    <property type="molecule type" value="Genomic_DNA"/>
</dbReference>
<protein>
    <submittedName>
        <fullName evidence="1">WbqC-like protein family</fullName>
    </submittedName>
</protein>
<evidence type="ECO:0000313" key="1">
    <source>
        <dbReference type="EMBL" id="AKG91244.1"/>
    </source>
</evidence>
<accession>A0A0F7IH05</accession>
<reference evidence="1 2" key="1">
    <citation type="submission" date="2015-04" db="EMBL/GenBank/DDBJ databases">
        <title>The complete genome sequence of the hyperthermophilic, obligate iron-reducing archaeon Geoglobus ahangari strain 234T.</title>
        <authorList>
            <person name="Manzella M.P."/>
            <person name="Holmes D.E."/>
            <person name="Rocheleau J.M."/>
            <person name="Chung A."/>
            <person name="Reguera G."/>
            <person name="Kashefi K."/>
        </authorList>
    </citation>
    <scope>NUCLEOTIDE SEQUENCE [LARGE SCALE GENOMIC DNA]</scope>
    <source>
        <strain evidence="1 2">234</strain>
    </source>
</reference>
<dbReference type="InterPro" id="IPR014985">
    <property type="entry name" value="WbqC"/>
</dbReference>
<dbReference type="STRING" id="113653.GAH_01465"/>
<dbReference type="Pfam" id="PF08889">
    <property type="entry name" value="WbqC"/>
    <property type="match status" value="1"/>
</dbReference>